<feature type="compositionally biased region" description="Basic and acidic residues" evidence="1">
    <location>
        <begin position="163"/>
        <end position="181"/>
    </location>
</feature>
<dbReference type="InParanoid" id="H2Z7Y8"/>
<sequence>MAEKDEIPVCTLFQDGGDSTNMNDLFSKGNNASLDHEKKAKESSNLSQQQEPGVCNIFQTNSPEVDMFSSLAIVSENENLSHVDNVNYPNYLNQPNIENPNDVVPMFTEENLAATQTLILETNSEETTDRHIADTTMASILIDDSFENISNVSFDQPEDEPEPTTKSDSDTSIDKKQKTESSEIDDNLLSKEETVCSSTTEKLDVDNLETSPETFFLDGETSKAPPASGLFSNFQNTSPFDHIRKPSEDAFTSALTSSEADRRRDAWLPSESTSAVLSAVFTTQKRIKLEANHLTRPGLATSESLGDPIKSVLVRHGGTEAA</sequence>
<name>H2Z7Y8_CIOSA</name>
<evidence type="ECO:0000256" key="1">
    <source>
        <dbReference type="SAM" id="MobiDB-lite"/>
    </source>
</evidence>
<dbReference type="HOGENOM" id="CLU_864752_0_0_1"/>
<protein>
    <submittedName>
        <fullName evidence="2">Uncharacterized protein</fullName>
    </submittedName>
</protein>
<reference evidence="2" key="2">
    <citation type="submission" date="2025-08" db="UniProtKB">
        <authorList>
            <consortium name="Ensembl"/>
        </authorList>
    </citation>
    <scope>IDENTIFICATION</scope>
</reference>
<reference evidence="2" key="3">
    <citation type="submission" date="2025-09" db="UniProtKB">
        <authorList>
            <consortium name="Ensembl"/>
        </authorList>
    </citation>
    <scope>IDENTIFICATION</scope>
</reference>
<evidence type="ECO:0000313" key="2">
    <source>
        <dbReference type="Ensembl" id="ENSCSAVP00000013700.1"/>
    </source>
</evidence>
<keyword evidence="3" id="KW-1185">Reference proteome</keyword>
<proteinExistence type="predicted"/>
<feature type="region of interest" description="Disordered" evidence="1">
    <location>
        <begin position="14"/>
        <end position="52"/>
    </location>
</feature>
<accession>H2Z7Y8</accession>
<feature type="compositionally biased region" description="Polar residues" evidence="1">
    <location>
        <begin position="17"/>
        <end position="33"/>
    </location>
</feature>
<dbReference type="Proteomes" id="UP000007875">
    <property type="component" value="Unassembled WGS sequence"/>
</dbReference>
<feature type="region of interest" description="Disordered" evidence="1">
    <location>
        <begin position="151"/>
        <end position="204"/>
    </location>
</feature>
<feature type="region of interest" description="Disordered" evidence="1">
    <location>
        <begin position="216"/>
        <end position="245"/>
    </location>
</feature>
<reference evidence="3" key="1">
    <citation type="submission" date="2003-08" db="EMBL/GenBank/DDBJ databases">
        <authorList>
            <person name="Birren B."/>
            <person name="Nusbaum C."/>
            <person name="Abebe A."/>
            <person name="Abouelleil A."/>
            <person name="Adekoya E."/>
            <person name="Ait-zahra M."/>
            <person name="Allen N."/>
            <person name="Allen T."/>
            <person name="An P."/>
            <person name="Anderson M."/>
            <person name="Anderson S."/>
            <person name="Arachchi H."/>
            <person name="Armbruster J."/>
            <person name="Bachantsang P."/>
            <person name="Baldwin J."/>
            <person name="Barry A."/>
            <person name="Bayul T."/>
            <person name="Blitshsteyn B."/>
            <person name="Bloom T."/>
            <person name="Blye J."/>
            <person name="Boguslavskiy L."/>
            <person name="Borowsky M."/>
            <person name="Boukhgalter B."/>
            <person name="Brunache A."/>
            <person name="Butler J."/>
            <person name="Calixte N."/>
            <person name="Calvo S."/>
            <person name="Camarata J."/>
            <person name="Campo K."/>
            <person name="Chang J."/>
            <person name="Cheshatsang Y."/>
            <person name="Citroen M."/>
            <person name="Collymore A."/>
            <person name="Considine T."/>
            <person name="Cook A."/>
            <person name="Cooke P."/>
            <person name="Corum B."/>
            <person name="Cuomo C."/>
            <person name="David R."/>
            <person name="Dawoe T."/>
            <person name="Degray S."/>
            <person name="Dodge S."/>
            <person name="Dooley K."/>
            <person name="Dorje P."/>
            <person name="Dorjee K."/>
            <person name="Dorris L."/>
            <person name="Duffey N."/>
            <person name="Dupes A."/>
            <person name="Elkins T."/>
            <person name="Engels R."/>
            <person name="Erickson J."/>
            <person name="Farina A."/>
            <person name="Faro S."/>
            <person name="Ferreira P."/>
            <person name="Fischer H."/>
            <person name="Fitzgerald M."/>
            <person name="Foley K."/>
            <person name="Gage D."/>
            <person name="Galagan J."/>
            <person name="Gearin G."/>
            <person name="Gnerre S."/>
            <person name="Gnirke A."/>
            <person name="Goyette A."/>
            <person name="Graham J."/>
            <person name="Grandbois E."/>
            <person name="Gyaltsen K."/>
            <person name="Hafez N."/>
            <person name="Hagopian D."/>
            <person name="Hagos B."/>
            <person name="Hall J."/>
            <person name="Hatcher B."/>
            <person name="Heller A."/>
            <person name="Higgins H."/>
            <person name="Honan T."/>
            <person name="Horn A."/>
            <person name="Houde N."/>
            <person name="Hughes L."/>
            <person name="Hulme W."/>
            <person name="Husby E."/>
            <person name="Iliev I."/>
            <person name="Jaffe D."/>
            <person name="Jones C."/>
            <person name="Kamal M."/>
            <person name="Kamat A."/>
            <person name="Kamvysselis M."/>
            <person name="Karlsson E."/>
            <person name="Kells C."/>
            <person name="Kieu A."/>
            <person name="Kisner P."/>
            <person name="Kodira C."/>
            <person name="Kulbokas E."/>
            <person name="Labutti K."/>
            <person name="Lama D."/>
            <person name="Landers T."/>
            <person name="Leger J."/>
            <person name="Levine S."/>
            <person name="Lewis D."/>
            <person name="Lewis T."/>
            <person name="Lindblad-toh K."/>
            <person name="Liu X."/>
            <person name="Lokyitsang T."/>
            <person name="Lokyitsang Y."/>
            <person name="Lucien O."/>
            <person name="Lui A."/>
            <person name="Ma L.J."/>
            <person name="Mabbitt R."/>
            <person name="Macdonald J."/>
            <person name="Maclean C."/>
            <person name="Major J."/>
            <person name="Manning J."/>
            <person name="Marabella R."/>
            <person name="Maru K."/>
            <person name="Matthews C."/>
            <person name="Mauceli E."/>
            <person name="Mccarthy M."/>
            <person name="Mcdonough S."/>
            <person name="Mcghee T."/>
            <person name="Meldrim J."/>
            <person name="Meneus L."/>
            <person name="Mesirov J."/>
            <person name="Mihalev A."/>
            <person name="Mihova T."/>
            <person name="Mikkelsen T."/>
            <person name="Mlenga V."/>
            <person name="Moru K."/>
            <person name="Mozes J."/>
            <person name="Mulrain L."/>
            <person name="Munson G."/>
            <person name="Naylor J."/>
            <person name="Newes C."/>
            <person name="Nguyen C."/>
            <person name="Nguyen N."/>
            <person name="Nguyen T."/>
            <person name="Nicol R."/>
            <person name="Nielsen C."/>
            <person name="Nizzari M."/>
            <person name="Norbu C."/>
            <person name="Norbu N."/>
            <person name="O'donnell P."/>
            <person name="Okoawo O."/>
            <person name="O'leary S."/>
            <person name="Omotosho B."/>
            <person name="O'neill K."/>
            <person name="Osman S."/>
            <person name="Parker S."/>
            <person name="Perrin D."/>
            <person name="Phunkhang P."/>
            <person name="Piqani B."/>
            <person name="Purcell S."/>
            <person name="Rachupka T."/>
            <person name="Ramasamy U."/>
            <person name="Rameau R."/>
            <person name="Ray V."/>
            <person name="Raymond C."/>
            <person name="Retta R."/>
            <person name="Richardson S."/>
            <person name="Rise C."/>
            <person name="Rodriguez J."/>
            <person name="Rogers J."/>
            <person name="Rogov P."/>
            <person name="Rutman M."/>
            <person name="Schupbach R."/>
            <person name="Seaman C."/>
            <person name="Settipalli S."/>
            <person name="Sharpe T."/>
            <person name="Sheridan J."/>
            <person name="Sherpa N."/>
            <person name="Shi J."/>
            <person name="Smirnov S."/>
            <person name="Smith C."/>
            <person name="Sougnez C."/>
            <person name="Spencer B."/>
            <person name="Stalker J."/>
            <person name="Stange-thomann N."/>
            <person name="Stavropoulos S."/>
            <person name="Stetson K."/>
            <person name="Stone C."/>
            <person name="Stone S."/>
            <person name="Stubbs M."/>
            <person name="Talamas J."/>
            <person name="Tchuinga P."/>
            <person name="Tenzing P."/>
            <person name="Tesfaye S."/>
            <person name="Theodore J."/>
            <person name="Thoulutsang Y."/>
            <person name="Topham K."/>
            <person name="Towey S."/>
            <person name="Tsamla T."/>
            <person name="Tsomo N."/>
            <person name="Vallee D."/>
            <person name="Vassiliev H."/>
            <person name="Venkataraman V."/>
            <person name="Vinson J."/>
            <person name="Vo A."/>
            <person name="Wade C."/>
            <person name="Wang S."/>
            <person name="Wangchuk T."/>
            <person name="Wangdi T."/>
            <person name="Whittaker C."/>
            <person name="Wilkinson J."/>
            <person name="Wu Y."/>
            <person name="Wyman D."/>
            <person name="Yadav S."/>
            <person name="Yang S."/>
            <person name="Yang X."/>
            <person name="Yeager S."/>
            <person name="Yee E."/>
            <person name="Young G."/>
            <person name="Zainoun J."/>
            <person name="Zembeck L."/>
            <person name="Zimmer A."/>
            <person name="Zody M."/>
            <person name="Lander E."/>
        </authorList>
    </citation>
    <scope>NUCLEOTIDE SEQUENCE [LARGE SCALE GENOMIC DNA]</scope>
</reference>
<feature type="compositionally biased region" description="Polar residues" evidence="1">
    <location>
        <begin position="43"/>
        <end position="52"/>
    </location>
</feature>
<dbReference type="Ensembl" id="ENSCSAVT00000013858.1">
    <property type="protein sequence ID" value="ENSCSAVP00000013700.1"/>
    <property type="gene ID" value="ENSCSAVG00000008034.1"/>
</dbReference>
<feature type="compositionally biased region" description="Polar residues" evidence="1">
    <location>
        <begin position="230"/>
        <end position="239"/>
    </location>
</feature>
<dbReference type="AlphaFoldDB" id="H2Z7Y8"/>
<evidence type="ECO:0000313" key="3">
    <source>
        <dbReference type="Proteomes" id="UP000007875"/>
    </source>
</evidence>
<dbReference type="STRING" id="51511.ENSCSAVP00000013700"/>
<organism evidence="2 3">
    <name type="scientific">Ciona savignyi</name>
    <name type="common">Pacific transparent sea squirt</name>
    <dbReference type="NCBI Taxonomy" id="51511"/>
    <lineage>
        <taxon>Eukaryota</taxon>
        <taxon>Metazoa</taxon>
        <taxon>Chordata</taxon>
        <taxon>Tunicata</taxon>
        <taxon>Ascidiacea</taxon>
        <taxon>Phlebobranchia</taxon>
        <taxon>Cionidae</taxon>
        <taxon>Ciona</taxon>
    </lineage>
</organism>